<feature type="domain" description="Methyltransferase type 11" evidence="1">
    <location>
        <begin position="38"/>
        <end position="129"/>
    </location>
</feature>
<dbReference type="RefSeq" id="WP_210682537.1">
    <property type="nucleotide sequence ID" value="NZ_JAGMWN010000006.1"/>
</dbReference>
<name>A0A8J7SND5_9PROT</name>
<evidence type="ECO:0000259" key="1">
    <source>
        <dbReference type="Pfam" id="PF08241"/>
    </source>
</evidence>
<sequence length="249" mass="28316">MWTDVVDLNEFYRGPLGKTARHMIRLEIRRVWPDVGGDVVAGVGYATPYMKQFAGEAERLIAVMPAYQGVTHWPRGEPNRVALADETALPFADMSIDRLLLVHAVENTEHLRDLMRECWRVLNGAGRLLAVVPARRGLWARSERTPFGHGKPFSRAQFQRLLRDGEFDPTHTSRALYVPPVRWPMLLHAAPAWERIGRRWFNTVGGVLVIEARKQVYAPTPARTRPVMRPRLLPVPRPQPVAGRLRTGD</sequence>
<accession>A0A8J7SND5</accession>
<dbReference type="Pfam" id="PF08241">
    <property type="entry name" value="Methyltransf_11"/>
    <property type="match status" value="1"/>
</dbReference>
<dbReference type="GO" id="GO:0008757">
    <property type="term" value="F:S-adenosylmethionine-dependent methyltransferase activity"/>
    <property type="evidence" value="ECO:0007669"/>
    <property type="project" value="InterPro"/>
</dbReference>
<keyword evidence="2" id="KW-0489">Methyltransferase</keyword>
<dbReference type="EMBL" id="JAGMWN010000006">
    <property type="protein sequence ID" value="MBP5857943.1"/>
    <property type="molecule type" value="Genomic_DNA"/>
</dbReference>
<evidence type="ECO:0000313" key="2">
    <source>
        <dbReference type="EMBL" id="MBP5857943.1"/>
    </source>
</evidence>
<proteinExistence type="predicted"/>
<keyword evidence="3" id="KW-1185">Reference proteome</keyword>
<gene>
    <name evidence="2" type="ORF">KAJ83_13065</name>
</gene>
<dbReference type="SUPFAM" id="SSF53335">
    <property type="entry name" value="S-adenosyl-L-methionine-dependent methyltransferases"/>
    <property type="match status" value="1"/>
</dbReference>
<dbReference type="InterPro" id="IPR029063">
    <property type="entry name" value="SAM-dependent_MTases_sf"/>
</dbReference>
<keyword evidence="2" id="KW-0808">Transferase</keyword>
<dbReference type="Gene3D" id="3.40.50.150">
    <property type="entry name" value="Vaccinia Virus protein VP39"/>
    <property type="match status" value="1"/>
</dbReference>
<evidence type="ECO:0000313" key="3">
    <source>
        <dbReference type="Proteomes" id="UP000672602"/>
    </source>
</evidence>
<protein>
    <submittedName>
        <fullName evidence="2">Methyltransferase domain-containing protein</fullName>
    </submittedName>
</protein>
<dbReference type="InterPro" id="IPR013216">
    <property type="entry name" value="Methyltransf_11"/>
</dbReference>
<organism evidence="2 3">
    <name type="scientific">Marivibrio halodurans</name>
    <dbReference type="NCBI Taxonomy" id="2039722"/>
    <lineage>
        <taxon>Bacteria</taxon>
        <taxon>Pseudomonadati</taxon>
        <taxon>Pseudomonadota</taxon>
        <taxon>Alphaproteobacteria</taxon>
        <taxon>Rhodospirillales</taxon>
        <taxon>Rhodospirillaceae</taxon>
        <taxon>Marivibrio</taxon>
    </lineage>
</organism>
<reference evidence="2" key="1">
    <citation type="submission" date="2021-04" db="EMBL/GenBank/DDBJ databases">
        <authorList>
            <person name="Zhang D.-C."/>
        </authorList>
    </citation>
    <scope>NUCLEOTIDE SEQUENCE</scope>
    <source>
        <strain evidence="2">CGMCC 1.15697</strain>
    </source>
</reference>
<dbReference type="Proteomes" id="UP000672602">
    <property type="component" value="Unassembled WGS sequence"/>
</dbReference>
<dbReference type="GO" id="GO:0032259">
    <property type="term" value="P:methylation"/>
    <property type="evidence" value="ECO:0007669"/>
    <property type="project" value="UniProtKB-KW"/>
</dbReference>
<comment type="caution">
    <text evidence="2">The sequence shown here is derived from an EMBL/GenBank/DDBJ whole genome shotgun (WGS) entry which is preliminary data.</text>
</comment>
<dbReference type="AlphaFoldDB" id="A0A8J7SND5"/>